<dbReference type="EMBL" id="JAVDQD010000001">
    <property type="protein sequence ID" value="MDR6238390.1"/>
    <property type="molecule type" value="Genomic_DNA"/>
</dbReference>
<feature type="transmembrane region" description="Helical" evidence="1">
    <location>
        <begin position="51"/>
        <end position="73"/>
    </location>
</feature>
<reference evidence="2" key="1">
    <citation type="submission" date="2023-07" db="EMBL/GenBank/DDBJ databases">
        <title>Genomic Encyclopedia of Type Strains, Phase IV (KMG-IV): sequencing the most valuable type-strain genomes for metagenomic binning, comparative biology and taxonomic classification.</title>
        <authorList>
            <person name="Goeker M."/>
        </authorList>
    </citation>
    <scope>NUCLEOTIDE SEQUENCE</scope>
    <source>
        <strain evidence="2">DSM 26174</strain>
    </source>
</reference>
<organism evidence="2 3">
    <name type="scientific">Aureibacter tunicatorum</name>
    <dbReference type="NCBI Taxonomy" id="866807"/>
    <lineage>
        <taxon>Bacteria</taxon>
        <taxon>Pseudomonadati</taxon>
        <taxon>Bacteroidota</taxon>
        <taxon>Cytophagia</taxon>
        <taxon>Cytophagales</taxon>
        <taxon>Persicobacteraceae</taxon>
        <taxon>Aureibacter</taxon>
    </lineage>
</organism>
<protein>
    <recommendedName>
        <fullName evidence="4">DUF4293 family protein</fullName>
    </recommendedName>
</protein>
<dbReference type="AlphaFoldDB" id="A0AAE4BS06"/>
<evidence type="ECO:0000313" key="2">
    <source>
        <dbReference type="EMBL" id="MDR6238390.1"/>
    </source>
</evidence>
<dbReference type="InterPro" id="IPR025635">
    <property type="entry name" value="DUF4293"/>
</dbReference>
<keyword evidence="1" id="KW-0472">Membrane</keyword>
<dbReference type="Pfam" id="PF14126">
    <property type="entry name" value="DUF4293"/>
    <property type="match status" value="1"/>
</dbReference>
<evidence type="ECO:0000256" key="1">
    <source>
        <dbReference type="SAM" id="Phobius"/>
    </source>
</evidence>
<comment type="caution">
    <text evidence="2">The sequence shown here is derived from an EMBL/GenBank/DDBJ whole genome shotgun (WGS) entry which is preliminary data.</text>
</comment>
<accession>A0AAE4BS06</accession>
<feature type="transmembrane region" description="Helical" evidence="1">
    <location>
        <begin position="117"/>
        <end position="136"/>
    </location>
</feature>
<dbReference type="RefSeq" id="WP_309937878.1">
    <property type="nucleotide sequence ID" value="NZ_AP025305.1"/>
</dbReference>
<proteinExistence type="predicted"/>
<evidence type="ECO:0008006" key="4">
    <source>
        <dbReference type="Google" id="ProtNLM"/>
    </source>
</evidence>
<keyword evidence="1" id="KW-1133">Transmembrane helix</keyword>
<name>A0AAE4BS06_9BACT</name>
<gene>
    <name evidence="2" type="ORF">HNQ88_001366</name>
</gene>
<feature type="transmembrane region" description="Helical" evidence="1">
    <location>
        <begin position="85"/>
        <end position="105"/>
    </location>
</feature>
<sequence>MIQRIQTVFLVLVVVLLGAAMFLPTFAGNVQELTLFGLKKVVAGKEIQSEFMPYGIAGILASVSLLIAIAEIVSFKNRVLQLKLGLFNSLLLLINMAGSFYFAYSLKAEVLGVKMELGPKLGIFLLMGAVVLNQLASKFIRKDDNLVKSVDRIR</sequence>
<evidence type="ECO:0000313" key="3">
    <source>
        <dbReference type="Proteomes" id="UP001185092"/>
    </source>
</evidence>
<keyword evidence="1" id="KW-0812">Transmembrane</keyword>
<keyword evidence="3" id="KW-1185">Reference proteome</keyword>
<dbReference type="Proteomes" id="UP001185092">
    <property type="component" value="Unassembled WGS sequence"/>
</dbReference>